<evidence type="ECO:0000256" key="1">
    <source>
        <dbReference type="ARBA" id="ARBA00022491"/>
    </source>
</evidence>
<dbReference type="Gene3D" id="1.10.357.10">
    <property type="entry name" value="Tetracycline Repressor, domain 2"/>
    <property type="match status" value="1"/>
</dbReference>
<dbReference type="Proteomes" id="UP001589647">
    <property type="component" value="Unassembled WGS sequence"/>
</dbReference>
<dbReference type="SUPFAM" id="SSF46689">
    <property type="entry name" value="Homeodomain-like"/>
    <property type="match status" value="1"/>
</dbReference>
<protein>
    <submittedName>
        <fullName evidence="7">TetR/AcrR family transcriptional regulator C-terminal domain-containing protein</fullName>
    </submittedName>
</protein>
<keyword evidence="2" id="KW-0805">Transcription regulation</keyword>
<dbReference type="InterPro" id="IPR009057">
    <property type="entry name" value="Homeodomain-like_sf"/>
</dbReference>
<dbReference type="InterPro" id="IPR050109">
    <property type="entry name" value="HTH-type_TetR-like_transc_reg"/>
</dbReference>
<evidence type="ECO:0000256" key="5">
    <source>
        <dbReference type="PROSITE-ProRule" id="PRU00335"/>
    </source>
</evidence>
<evidence type="ECO:0000256" key="2">
    <source>
        <dbReference type="ARBA" id="ARBA00023015"/>
    </source>
</evidence>
<sequence>MRERMSRERVLEAALELLDREGAAGLSMRKLGKALGVEAMTLYYYVPNKDAVLDGLVELVLSRVTVEPAGDWRVWGKAFAESIRAELLRHPALMPVVAIRPVATPGALGLVERAAAALTEAGFTAREALHVINALSTFVIGHTLAEAGPDSPDQPDLDLADYPVLARAVADGLGTPEDHRERFDLAVAALLSGLAPRTPATGTTTRTRTGRRS</sequence>
<dbReference type="Pfam" id="PF00440">
    <property type="entry name" value="TetR_N"/>
    <property type="match status" value="1"/>
</dbReference>
<feature type="DNA-binding region" description="H-T-H motif" evidence="5">
    <location>
        <begin position="27"/>
        <end position="46"/>
    </location>
</feature>
<reference evidence="7 8" key="1">
    <citation type="submission" date="2024-09" db="EMBL/GenBank/DDBJ databases">
        <authorList>
            <person name="Sun Q."/>
            <person name="Mori K."/>
        </authorList>
    </citation>
    <scope>NUCLEOTIDE SEQUENCE [LARGE SCALE GENOMIC DNA]</scope>
    <source>
        <strain evidence="7 8">CCM 3426</strain>
    </source>
</reference>
<dbReference type="Pfam" id="PF02909">
    <property type="entry name" value="TetR_C_1"/>
    <property type="match status" value="1"/>
</dbReference>
<dbReference type="PRINTS" id="PR00455">
    <property type="entry name" value="HTHTETR"/>
</dbReference>
<keyword evidence="8" id="KW-1185">Reference proteome</keyword>
<evidence type="ECO:0000256" key="3">
    <source>
        <dbReference type="ARBA" id="ARBA00023125"/>
    </source>
</evidence>
<accession>A0ABV5I7G1</accession>
<dbReference type="PRINTS" id="PR00400">
    <property type="entry name" value="TETREPRESSOR"/>
</dbReference>
<keyword evidence="3 5" id="KW-0238">DNA-binding</keyword>
<organism evidence="7 8">
    <name type="scientific">Nonomuraea spiralis</name>
    <dbReference type="NCBI Taxonomy" id="46182"/>
    <lineage>
        <taxon>Bacteria</taxon>
        <taxon>Bacillati</taxon>
        <taxon>Actinomycetota</taxon>
        <taxon>Actinomycetes</taxon>
        <taxon>Streptosporangiales</taxon>
        <taxon>Streptosporangiaceae</taxon>
        <taxon>Nonomuraea</taxon>
    </lineage>
</organism>
<evidence type="ECO:0000259" key="6">
    <source>
        <dbReference type="PROSITE" id="PS50977"/>
    </source>
</evidence>
<dbReference type="InterPro" id="IPR003012">
    <property type="entry name" value="Tet_transcr_reg_TetR"/>
</dbReference>
<proteinExistence type="predicted"/>
<keyword evidence="4" id="KW-0804">Transcription</keyword>
<dbReference type="InterPro" id="IPR004111">
    <property type="entry name" value="Repressor_TetR_C"/>
</dbReference>
<gene>
    <name evidence="7" type="ORF">ACFFV7_04545</name>
</gene>
<dbReference type="PROSITE" id="PS50977">
    <property type="entry name" value="HTH_TETR_2"/>
    <property type="match status" value="1"/>
</dbReference>
<dbReference type="PANTHER" id="PTHR30055">
    <property type="entry name" value="HTH-TYPE TRANSCRIPTIONAL REGULATOR RUTR"/>
    <property type="match status" value="1"/>
</dbReference>
<dbReference type="RefSeq" id="WP_189650542.1">
    <property type="nucleotide sequence ID" value="NZ_BMRC01000014.1"/>
</dbReference>
<dbReference type="SUPFAM" id="SSF48498">
    <property type="entry name" value="Tetracyclin repressor-like, C-terminal domain"/>
    <property type="match status" value="1"/>
</dbReference>
<dbReference type="InterPro" id="IPR036271">
    <property type="entry name" value="Tet_transcr_reg_TetR-rel_C_sf"/>
</dbReference>
<dbReference type="PANTHER" id="PTHR30055:SF151">
    <property type="entry name" value="TRANSCRIPTIONAL REGULATORY PROTEIN"/>
    <property type="match status" value="1"/>
</dbReference>
<name>A0ABV5I7G1_9ACTN</name>
<feature type="domain" description="HTH tetR-type" evidence="6">
    <location>
        <begin position="4"/>
        <end position="64"/>
    </location>
</feature>
<evidence type="ECO:0000313" key="8">
    <source>
        <dbReference type="Proteomes" id="UP001589647"/>
    </source>
</evidence>
<keyword evidence="1" id="KW-0678">Repressor</keyword>
<comment type="caution">
    <text evidence="7">The sequence shown here is derived from an EMBL/GenBank/DDBJ whole genome shotgun (WGS) entry which is preliminary data.</text>
</comment>
<evidence type="ECO:0000256" key="4">
    <source>
        <dbReference type="ARBA" id="ARBA00023163"/>
    </source>
</evidence>
<dbReference type="EMBL" id="JBHMEI010000002">
    <property type="protein sequence ID" value="MFB9200454.1"/>
    <property type="molecule type" value="Genomic_DNA"/>
</dbReference>
<dbReference type="InterPro" id="IPR001647">
    <property type="entry name" value="HTH_TetR"/>
</dbReference>
<evidence type="ECO:0000313" key="7">
    <source>
        <dbReference type="EMBL" id="MFB9200454.1"/>
    </source>
</evidence>